<dbReference type="GO" id="GO:0006281">
    <property type="term" value="P:DNA repair"/>
    <property type="evidence" value="ECO:0007669"/>
    <property type="project" value="UniProtKB-KW"/>
</dbReference>
<dbReference type="Pfam" id="PF01035">
    <property type="entry name" value="DNA_binding_1"/>
    <property type="match status" value="1"/>
</dbReference>
<dbReference type="FunFam" id="1.10.10.10:FF:000214">
    <property type="entry name" value="Methylated-DNA--protein-cysteine methyltransferase"/>
    <property type="match status" value="1"/>
</dbReference>
<evidence type="ECO:0000256" key="4">
    <source>
        <dbReference type="ARBA" id="ARBA00022603"/>
    </source>
</evidence>
<accession>A0A1W1ZMY1</accession>
<dbReference type="CDD" id="cd06445">
    <property type="entry name" value="ATase"/>
    <property type="match status" value="1"/>
</dbReference>
<name>A0A1W1ZMY1_9SPHI</name>
<dbReference type="Gene3D" id="1.10.10.10">
    <property type="entry name" value="Winged helix-like DNA-binding domain superfamily/Winged helix DNA-binding domain"/>
    <property type="match status" value="1"/>
</dbReference>
<evidence type="ECO:0000256" key="6">
    <source>
        <dbReference type="ARBA" id="ARBA00022763"/>
    </source>
</evidence>
<evidence type="ECO:0000313" key="11">
    <source>
        <dbReference type="EMBL" id="SMC49766.1"/>
    </source>
</evidence>
<dbReference type="RefSeq" id="WP_084237146.1">
    <property type="nucleotide sequence ID" value="NZ_FWXT01000001.1"/>
</dbReference>
<evidence type="ECO:0000256" key="3">
    <source>
        <dbReference type="ARBA" id="ARBA00011918"/>
    </source>
</evidence>
<dbReference type="GO" id="GO:0003908">
    <property type="term" value="F:methylated-DNA-[protein]-cysteine S-methyltransferase activity"/>
    <property type="evidence" value="ECO:0007669"/>
    <property type="project" value="UniProtKB-EC"/>
</dbReference>
<dbReference type="Gene3D" id="3.30.160.70">
    <property type="entry name" value="Methylated DNA-protein cysteine methyltransferase domain"/>
    <property type="match status" value="1"/>
</dbReference>
<dbReference type="InterPro" id="IPR036388">
    <property type="entry name" value="WH-like_DNA-bd_sf"/>
</dbReference>
<feature type="domain" description="Methylguanine DNA methyltransferase ribonuclease-like" evidence="10">
    <location>
        <begin position="5"/>
        <end position="69"/>
    </location>
</feature>
<dbReference type="AlphaFoldDB" id="A0A1W1ZMY1"/>
<comment type="catalytic activity">
    <reaction evidence="1">
        <text>a 4-O-methyl-thymidine in DNA + L-cysteinyl-[protein] = a thymidine in DNA + S-methyl-L-cysteinyl-[protein]</text>
        <dbReference type="Rhea" id="RHEA:53428"/>
        <dbReference type="Rhea" id="RHEA-COMP:10131"/>
        <dbReference type="Rhea" id="RHEA-COMP:10132"/>
        <dbReference type="Rhea" id="RHEA-COMP:13555"/>
        <dbReference type="Rhea" id="RHEA-COMP:13556"/>
        <dbReference type="ChEBI" id="CHEBI:29950"/>
        <dbReference type="ChEBI" id="CHEBI:82612"/>
        <dbReference type="ChEBI" id="CHEBI:137386"/>
        <dbReference type="ChEBI" id="CHEBI:137387"/>
        <dbReference type="EC" id="2.1.1.63"/>
    </reaction>
</comment>
<dbReference type="Proteomes" id="UP000192756">
    <property type="component" value="Unassembled WGS sequence"/>
</dbReference>
<dbReference type="Pfam" id="PF02870">
    <property type="entry name" value="Methyltransf_1N"/>
    <property type="match status" value="1"/>
</dbReference>
<evidence type="ECO:0000259" key="9">
    <source>
        <dbReference type="Pfam" id="PF01035"/>
    </source>
</evidence>
<evidence type="ECO:0000256" key="8">
    <source>
        <dbReference type="ARBA" id="ARBA00049348"/>
    </source>
</evidence>
<keyword evidence="5 11" id="KW-0808">Transferase</keyword>
<evidence type="ECO:0000313" key="12">
    <source>
        <dbReference type="Proteomes" id="UP000192756"/>
    </source>
</evidence>
<dbReference type="InterPro" id="IPR014048">
    <property type="entry name" value="MethylDNA_cys_MeTrfase_DNA-bd"/>
</dbReference>
<feature type="domain" description="Methylated-DNA-[protein]-cysteine S-methyltransferase DNA binding" evidence="9">
    <location>
        <begin position="74"/>
        <end position="153"/>
    </location>
</feature>
<dbReference type="STRING" id="151894.SAMN04488524_0849"/>
<gene>
    <name evidence="11" type="ORF">SAMN04488524_0849</name>
</gene>
<comment type="similarity">
    <text evidence="2">Belongs to the MGMT family.</text>
</comment>
<comment type="catalytic activity">
    <reaction evidence="8">
        <text>a 6-O-methyl-2'-deoxyguanosine in DNA + L-cysteinyl-[protein] = S-methyl-L-cysteinyl-[protein] + a 2'-deoxyguanosine in DNA</text>
        <dbReference type="Rhea" id="RHEA:24000"/>
        <dbReference type="Rhea" id="RHEA-COMP:10131"/>
        <dbReference type="Rhea" id="RHEA-COMP:10132"/>
        <dbReference type="Rhea" id="RHEA-COMP:11367"/>
        <dbReference type="Rhea" id="RHEA-COMP:11368"/>
        <dbReference type="ChEBI" id="CHEBI:29950"/>
        <dbReference type="ChEBI" id="CHEBI:82612"/>
        <dbReference type="ChEBI" id="CHEBI:85445"/>
        <dbReference type="ChEBI" id="CHEBI:85448"/>
        <dbReference type="EC" id="2.1.1.63"/>
    </reaction>
</comment>
<dbReference type="InterPro" id="IPR036217">
    <property type="entry name" value="MethylDNA_cys_MeTrfase_DNAb"/>
</dbReference>
<evidence type="ECO:0000256" key="1">
    <source>
        <dbReference type="ARBA" id="ARBA00001286"/>
    </source>
</evidence>
<dbReference type="InterPro" id="IPR008332">
    <property type="entry name" value="MethylG_MeTrfase_N"/>
</dbReference>
<keyword evidence="12" id="KW-1185">Reference proteome</keyword>
<dbReference type="OrthoDB" id="9802228at2"/>
<evidence type="ECO:0000256" key="2">
    <source>
        <dbReference type="ARBA" id="ARBA00008711"/>
    </source>
</evidence>
<dbReference type="GO" id="GO:0032259">
    <property type="term" value="P:methylation"/>
    <property type="evidence" value="ECO:0007669"/>
    <property type="project" value="UniProtKB-KW"/>
</dbReference>
<keyword evidence="7" id="KW-0234">DNA repair</keyword>
<dbReference type="SUPFAM" id="SSF46767">
    <property type="entry name" value="Methylated DNA-protein cysteine methyltransferase, C-terminal domain"/>
    <property type="match status" value="1"/>
</dbReference>
<dbReference type="PANTHER" id="PTHR10815:SF13">
    <property type="entry name" value="METHYLATED-DNA--PROTEIN-CYSTEINE METHYLTRANSFERASE"/>
    <property type="match status" value="1"/>
</dbReference>
<keyword evidence="4 11" id="KW-0489">Methyltransferase</keyword>
<organism evidence="11 12">
    <name type="scientific">Pedobacter africanus</name>
    <dbReference type="NCBI Taxonomy" id="151894"/>
    <lineage>
        <taxon>Bacteria</taxon>
        <taxon>Pseudomonadati</taxon>
        <taxon>Bacteroidota</taxon>
        <taxon>Sphingobacteriia</taxon>
        <taxon>Sphingobacteriales</taxon>
        <taxon>Sphingobacteriaceae</taxon>
        <taxon>Pedobacter</taxon>
    </lineage>
</organism>
<dbReference type="InterPro" id="IPR001497">
    <property type="entry name" value="MethylDNA_cys_MeTrfase_AS"/>
</dbReference>
<dbReference type="EMBL" id="FWXT01000001">
    <property type="protein sequence ID" value="SMC49766.1"/>
    <property type="molecule type" value="Genomic_DNA"/>
</dbReference>
<proteinExistence type="inferred from homology"/>
<reference evidence="12" key="1">
    <citation type="submission" date="2017-04" db="EMBL/GenBank/DDBJ databases">
        <authorList>
            <person name="Varghese N."/>
            <person name="Submissions S."/>
        </authorList>
    </citation>
    <scope>NUCLEOTIDE SEQUENCE [LARGE SCALE GENOMIC DNA]</scope>
    <source>
        <strain evidence="12">DSM 12126</strain>
    </source>
</reference>
<dbReference type="NCBIfam" id="TIGR00589">
    <property type="entry name" value="ogt"/>
    <property type="match status" value="1"/>
</dbReference>
<keyword evidence="6" id="KW-0227">DNA damage</keyword>
<evidence type="ECO:0000256" key="7">
    <source>
        <dbReference type="ARBA" id="ARBA00023204"/>
    </source>
</evidence>
<evidence type="ECO:0000259" key="10">
    <source>
        <dbReference type="Pfam" id="PF02870"/>
    </source>
</evidence>
<dbReference type="EC" id="2.1.1.63" evidence="3"/>
<dbReference type="PANTHER" id="PTHR10815">
    <property type="entry name" value="METHYLATED-DNA--PROTEIN-CYSTEINE METHYLTRANSFERASE"/>
    <property type="match status" value="1"/>
</dbReference>
<protein>
    <recommendedName>
        <fullName evidence="3">methylated-DNA--[protein]-cysteine S-methyltransferase</fullName>
        <ecNumber evidence="3">2.1.1.63</ecNumber>
    </recommendedName>
</protein>
<evidence type="ECO:0000256" key="5">
    <source>
        <dbReference type="ARBA" id="ARBA00022679"/>
    </source>
</evidence>
<dbReference type="SUPFAM" id="SSF53155">
    <property type="entry name" value="Methylated DNA-protein cysteine methyltransferase domain"/>
    <property type="match status" value="1"/>
</dbReference>
<dbReference type="PROSITE" id="PS00374">
    <property type="entry name" value="MGMT"/>
    <property type="match status" value="1"/>
</dbReference>
<dbReference type="InterPro" id="IPR036631">
    <property type="entry name" value="MGMT_N_sf"/>
</dbReference>
<sequence>MTHQYCTILDSPLGKVSIFADDEFVNSITFKDKADKTTGLRENEISRMAAAQLSAYFEGTLQVFSLPTSQKGTPFQQGVWEALCSIDYGKTISYLKFSEQQNNILAIRAIAAANGKNDLAIVVPCHRVIGSNGKLVGYAGELWRKQWLLDHERSVSQQGQMTLKF</sequence>